<dbReference type="Proteomes" id="UP000326994">
    <property type="component" value="Unassembled WGS sequence"/>
</dbReference>
<evidence type="ECO:0000256" key="1">
    <source>
        <dbReference type="ARBA" id="ARBA00022729"/>
    </source>
</evidence>
<comment type="caution">
    <text evidence="4">The sequence shown here is derived from an EMBL/GenBank/DDBJ whole genome shotgun (WGS) entry which is preliminary data.</text>
</comment>
<keyword evidence="1 2" id="KW-0732">Signal</keyword>
<feature type="chain" id="PRO_5023857220" description="Secretion system C-terminal sorting domain-containing protein" evidence="2">
    <location>
        <begin position="19"/>
        <end position="322"/>
    </location>
</feature>
<reference evidence="4 5" key="1">
    <citation type="submission" date="2019-08" db="EMBL/GenBank/DDBJ databases">
        <title>Ulvibacter marinistellae sp. nov., isolated from a starfish, Patiria pectinifera.</title>
        <authorList>
            <person name="Kawano K."/>
            <person name="Ushijima N."/>
            <person name="Kihara M."/>
            <person name="Itoh H."/>
        </authorList>
    </citation>
    <scope>NUCLEOTIDE SEQUENCE [LARGE SCALE GENOMIC DNA]</scope>
    <source>
        <strain evidence="4 5">KK4</strain>
    </source>
</reference>
<evidence type="ECO:0000313" key="5">
    <source>
        <dbReference type="Proteomes" id="UP000326994"/>
    </source>
</evidence>
<dbReference type="Pfam" id="PF18962">
    <property type="entry name" value="Por_Secre_tail"/>
    <property type="match status" value="1"/>
</dbReference>
<dbReference type="InterPro" id="IPR032675">
    <property type="entry name" value="LRR_dom_sf"/>
</dbReference>
<accession>A0A5J4FX52</accession>
<keyword evidence="5" id="KW-1185">Reference proteome</keyword>
<protein>
    <recommendedName>
        <fullName evidence="3">Secretion system C-terminal sorting domain-containing protein</fullName>
    </recommendedName>
</protein>
<proteinExistence type="predicted"/>
<dbReference type="EMBL" id="BKCF01000007">
    <property type="protein sequence ID" value="GEQ87337.1"/>
    <property type="molecule type" value="Genomic_DNA"/>
</dbReference>
<dbReference type="Gene3D" id="3.80.10.10">
    <property type="entry name" value="Ribonuclease Inhibitor"/>
    <property type="match status" value="1"/>
</dbReference>
<dbReference type="NCBIfam" id="TIGR04183">
    <property type="entry name" value="Por_Secre_tail"/>
    <property type="match status" value="1"/>
</dbReference>
<dbReference type="AlphaFoldDB" id="A0A5J4FX52"/>
<dbReference type="SUPFAM" id="SSF52058">
    <property type="entry name" value="L domain-like"/>
    <property type="match status" value="1"/>
</dbReference>
<sequence length="322" mass="35723">MKTYTFLFFVLIAFQVNSQITLIPDTNFENELIEQGIDTDNTINGQVATADIENLTMLMVNDEGIQDLTGIQDFISLEMLSCNLNELTSIDVSNLINLTFLGVGVTNITTIDVSSNVNLESFFCAYNNLTSIDVSNNPALEVLFVGQSEGVITPRNRITDLDLSNNPNLDRLQALNLDLEHLNLMNGNNSILDNVETEGNPLLQCILVDNPIAANNGEPPYSTWEIDPTTSYANGPNCTLGIVGNEIEVLSVFPNPTQEYIMFDLGYERAQKIEIYNTLGNLVKVYKKGVSNILPVKELSNGMYILKIQTETKLYSAKFLKE</sequence>
<name>A0A5J4FX52_9FLAO</name>
<dbReference type="OrthoDB" id="8901262at2"/>
<evidence type="ECO:0000259" key="3">
    <source>
        <dbReference type="Pfam" id="PF18962"/>
    </source>
</evidence>
<feature type="signal peptide" evidence="2">
    <location>
        <begin position="1"/>
        <end position="18"/>
    </location>
</feature>
<dbReference type="InterPro" id="IPR026444">
    <property type="entry name" value="Secre_tail"/>
</dbReference>
<dbReference type="RefSeq" id="WP_151895254.1">
    <property type="nucleotide sequence ID" value="NZ_BKCF01000007.1"/>
</dbReference>
<evidence type="ECO:0000313" key="4">
    <source>
        <dbReference type="EMBL" id="GEQ87337.1"/>
    </source>
</evidence>
<evidence type="ECO:0000256" key="2">
    <source>
        <dbReference type="SAM" id="SignalP"/>
    </source>
</evidence>
<organism evidence="4 5">
    <name type="scientific">Patiriisocius marinistellae</name>
    <dbReference type="NCBI Taxonomy" id="2494560"/>
    <lineage>
        <taxon>Bacteria</taxon>
        <taxon>Pseudomonadati</taxon>
        <taxon>Bacteroidota</taxon>
        <taxon>Flavobacteriia</taxon>
        <taxon>Flavobacteriales</taxon>
        <taxon>Flavobacteriaceae</taxon>
        <taxon>Patiriisocius</taxon>
    </lineage>
</organism>
<gene>
    <name evidence="4" type="ORF">ULMS_28450</name>
</gene>
<feature type="domain" description="Secretion system C-terminal sorting" evidence="3">
    <location>
        <begin position="252"/>
        <end position="319"/>
    </location>
</feature>